<dbReference type="STRING" id="869210.Marky_1682"/>
<keyword evidence="2" id="KW-1185">Reference proteome</keyword>
<reference evidence="1 2" key="1">
    <citation type="journal article" date="2012" name="Stand. Genomic Sci.">
        <title>Complete genome sequence of the aerobic, heterotroph Marinithermus hydrothermalis type strain (T1(T)) from a deep-sea hydrothermal vent chimney.</title>
        <authorList>
            <person name="Copeland A."/>
            <person name="Gu W."/>
            <person name="Yasawong M."/>
            <person name="Lapidus A."/>
            <person name="Lucas S."/>
            <person name="Deshpande S."/>
            <person name="Pagani I."/>
            <person name="Tapia R."/>
            <person name="Cheng J.F."/>
            <person name="Goodwin L.A."/>
            <person name="Pitluck S."/>
            <person name="Liolios K."/>
            <person name="Ivanova N."/>
            <person name="Mavromatis K."/>
            <person name="Mikhailova N."/>
            <person name="Pati A."/>
            <person name="Chen A."/>
            <person name="Palaniappan K."/>
            <person name="Land M."/>
            <person name="Pan C."/>
            <person name="Brambilla E.M."/>
            <person name="Rohde M."/>
            <person name="Tindall B.J."/>
            <person name="Sikorski J."/>
            <person name="Goker M."/>
            <person name="Detter J.C."/>
            <person name="Bristow J."/>
            <person name="Eisen J.A."/>
            <person name="Markowitz V."/>
            <person name="Hugenholtz P."/>
            <person name="Kyrpides N.C."/>
            <person name="Klenk H.P."/>
            <person name="Woyke T."/>
        </authorList>
    </citation>
    <scope>NUCLEOTIDE SEQUENCE [LARGE SCALE GENOMIC DNA]</scope>
    <source>
        <strain evidence="2">DSM 14884 / JCM 11576 / T1</strain>
    </source>
</reference>
<name>F2NMN3_MARHT</name>
<proteinExistence type="predicted"/>
<dbReference type="Proteomes" id="UP000007030">
    <property type="component" value="Chromosome"/>
</dbReference>
<gene>
    <name evidence="1" type="ordered locus">Marky_1682</name>
</gene>
<dbReference type="EMBL" id="CP002630">
    <property type="protein sequence ID" value="AEB12417.1"/>
    <property type="molecule type" value="Genomic_DNA"/>
</dbReference>
<evidence type="ECO:0000313" key="2">
    <source>
        <dbReference type="Proteomes" id="UP000007030"/>
    </source>
</evidence>
<sequence>MWEIQAWQLHAAEALAREKLEGYRREAQIERWARGPSLRQRLAHRLRAWAARLDPEPLPKAKVQARSY</sequence>
<organism evidence="1 2">
    <name type="scientific">Marinithermus hydrothermalis (strain DSM 14884 / JCM 11576 / T1)</name>
    <dbReference type="NCBI Taxonomy" id="869210"/>
    <lineage>
        <taxon>Bacteria</taxon>
        <taxon>Thermotogati</taxon>
        <taxon>Deinococcota</taxon>
        <taxon>Deinococci</taxon>
        <taxon>Thermales</taxon>
        <taxon>Thermaceae</taxon>
        <taxon>Marinithermus</taxon>
    </lineage>
</organism>
<dbReference type="KEGG" id="mhd:Marky_1682"/>
<accession>F2NMN3</accession>
<protein>
    <submittedName>
        <fullName evidence="1">Uncharacterized protein</fullName>
    </submittedName>
</protein>
<dbReference type="HOGENOM" id="CLU_2789011_0_0_0"/>
<dbReference type="AlphaFoldDB" id="F2NMN3"/>
<evidence type="ECO:0000313" key="1">
    <source>
        <dbReference type="EMBL" id="AEB12417.1"/>
    </source>
</evidence>